<evidence type="ECO:0000313" key="2">
    <source>
        <dbReference type="Proteomes" id="UP000054721"/>
    </source>
</evidence>
<evidence type="ECO:0000313" key="1">
    <source>
        <dbReference type="EMBL" id="KRZ50117.1"/>
    </source>
</evidence>
<accession>A0A0V1KT82</accession>
<dbReference type="EMBL" id="JYDW01000279">
    <property type="protein sequence ID" value="KRZ50117.1"/>
    <property type="molecule type" value="Genomic_DNA"/>
</dbReference>
<organism evidence="1 2">
    <name type="scientific">Trichinella nativa</name>
    <dbReference type="NCBI Taxonomy" id="6335"/>
    <lineage>
        <taxon>Eukaryota</taxon>
        <taxon>Metazoa</taxon>
        <taxon>Ecdysozoa</taxon>
        <taxon>Nematoda</taxon>
        <taxon>Enoplea</taxon>
        <taxon>Dorylaimia</taxon>
        <taxon>Trichinellida</taxon>
        <taxon>Trichinellidae</taxon>
        <taxon>Trichinella</taxon>
    </lineage>
</organism>
<comment type="caution">
    <text evidence="1">The sequence shown here is derived from an EMBL/GenBank/DDBJ whole genome shotgun (WGS) entry which is preliminary data.</text>
</comment>
<reference evidence="1 2" key="1">
    <citation type="submission" date="2015-05" db="EMBL/GenBank/DDBJ databases">
        <title>Evolution of Trichinella species and genotypes.</title>
        <authorList>
            <person name="Korhonen P.K."/>
            <person name="Edoardo P."/>
            <person name="Giuseppe L.R."/>
            <person name="Gasser R.B."/>
        </authorList>
    </citation>
    <scope>NUCLEOTIDE SEQUENCE [LARGE SCALE GENOMIC DNA]</scope>
    <source>
        <strain evidence="1">ISS10</strain>
    </source>
</reference>
<gene>
    <name evidence="1" type="ORF">T02_6555</name>
</gene>
<name>A0A0V1KT82_9BILA</name>
<protein>
    <submittedName>
        <fullName evidence="1">Uncharacterized protein</fullName>
    </submittedName>
</protein>
<proteinExistence type="predicted"/>
<dbReference type="OrthoDB" id="10396641at2759"/>
<keyword evidence="2" id="KW-1185">Reference proteome</keyword>
<dbReference type="Proteomes" id="UP000054721">
    <property type="component" value="Unassembled WGS sequence"/>
</dbReference>
<sequence length="86" mass="9735">MQEEAKNWLCRCNLPFCVVICSIVLSPNPDRLQPNLIASFFSNSAYQTHWGICILLFSNTLTKQPDEFPVQAAIAWKCFSLSLQIA</sequence>
<dbReference type="AlphaFoldDB" id="A0A0V1KT82"/>